<dbReference type="PANTHER" id="PTHR11669">
    <property type="entry name" value="REPLICATION FACTOR C / DNA POLYMERASE III GAMMA-TAU SUBUNIT"/>
    <property type="match status" value="1"/>
</dbReference>
<organism evidence="1">
    <name type="scientific">uncultured Desulfobacteraceae bacterium</name>
    <dbReference type="NCBI Taxonomy" id="218296"/>
    <lineage>
        <taxon>Bacteria</taxon>
        <taxon>Pseudomonadati</taxon>
        <taxon>Thermodesulfobacteriota</taxon>
        <taxon>Desulfobacteria</taxon>
        <taxon>Desulfobacterales</taxon>
        <taxon>Desulfobacteraceae</taxon>
        <taxon>environmental samples</taxon>
    </lineage>
</organism>
<dbReference type="AlphaFoldDB" id="A0A484HGC0"/>
<sequence length="327" mass="36480">MAPGFKTILDQERPIAFLKAFLARGTLPHALLFTGMDGVGKRTCAQALAMSQNCLKDPGEREAFEPCGECPSCHKILSGVHPDVILVKRDGRFIKVGRIRVLGRSLSFKPLEAKRRFVLIPRAPDMNPEAGAALLKTLEEPSEKDVFILTAQSPSQLPPTLTSRCRHVRFNPVGLGAIAGLLTQKKGASPEKAEKIALMAEGSVGKAFHLSETDWIKRRDWLIHEAFSRDDRPLEISMALAERLSRRPDAVEECLGILMSISRDMMVAAHDPDKIVNRDMADLILKRAETVREDEALLNIEKIGEARKKINQNVNLRLALEEFWMDF</sequence>
<protein>
    <submittedName>
        <fullName evidence="1">DNA polymerase III subunit delta</fullName>
    </submittedName>
</protein>
<dbReference type="PANTHER" id="PTHR11669:SF8">
    <property type="entry name" value="DNA POLYMERASE III SUBUNIT DELTA"/>
    <property type="match status" value="1"/>
</dbReference>
<dbReference type="GO" id="GO:0006261">
    <property type="term" value="P:DNA-templated DNA replication"/>
    <property type="evidence" value="ECO:0007669"/>
    <property type="project" value="TreeGrafter"/>
</dbReference>
<dbReference type="InterPro" id="IPR027417">
    <property type="entry name" value="P-loop_NTPase"/>
</dbReference>
<dbReference type="SUPFAM" id="SSF52540">
    <property type="entry name" value="P-loop containing nucleoside triphosphate hydrolases"/>
    <property type="match status" value="1"/>
</dbReference>
<dbReference type="GO" id="GO:0008408">
    <property type="term" value="F:3'-5' exonuclease activity"/>
    <property type="evidence" value="ECO:0007669"/>
    <property type="project" value="InterPro"/>
</dbReference>
<dbReference type="InterPro" id="IPR004622">
    <property type="entry name" value="DNA_pol_HolB"/>
</dbReference>
<gene>
    <name evidence="1" type="ORF">EPICR_30207</name>
</gene>
<dbReference type="EMBL" id="CAACVI010000023">
    <property type="protein sequence ID" value="VEN74272.1"/>
    <property type="molecule type" value="Genomic_DNA"/>
</dbReference>
<accession>A0A484HGC0</accession>
<proteinExistence type="predicted"/>
<dbReference type="GO" id="GO:0003887">
    <property type="term" value="F:DNA-directed DNA polymerase activity"/>
    <property type="evidence" value="ECO:0007669"/>
    <property type="project" value="InterPro"/>
</dbReference>
<dbReference type="Pfam" id="PF13177">
    <property type="entry name" value="DNA_pol3_delta2"/>
    <property type="match status" value="1"/>
</dbReference>
<reference evidence="1" key="1">
    <citation type="submission" date="2019-01" db="EMBL/GenBank/DDBJ databases">
        <authorList>
            <consortium name="Genoscope - CEA"/>
            <person name="William W."/>
        </authorList>
    </citation>
    <scope>NUCLEOTIDE SEQUENCE</scope>
    <source>
        <strain evidence="1">CR-1</strain>
    </source>
</reference>
<name>A0A484HGC0_9BACT</name>
<dbReference type="Gene3D" id="3.40.50.300">
    <property type="entry name" value="P-loop containing nucleotide triphosphate hydrolases"/>
    <property type="match status" value="1"/>
</dbReference>
<dbReference type="NCBIfam" id="TIGR00678">
    <property type="entry name" value="holB"/>
    <property type="match status" value="1"/>
</dbReference>
<dbReference type="InterPro" id="IPR050238">
    <property type="entry name" value="DNA_Rep/Repair_Clamp_Loader"/>
</dbReference>
<evidence type="ECO:0000313" key="1">
    <source>
        <dbReference type="EMBL" id="VEN74272.1"/>
    </source>
</evidence>